<dbReference type="Proteomes" id="UP001500298">
    <property type="component" value="Unassembled WGS sequence"/>
</dbReference>
<dbReference type="InterPro" id="IPR002909">
    <property type="entry name" value="IPT_dom"/>
</dbReference>
<comment type="caution">
    <text evidence="2">The sequence shown here is derived from an EMBL/GenBank/DDBJ whole genome shotgun (WGS) entry which is preliminary data.</text>
</comment>
<dbReference type="PANTHER" id="PTHR46375">
    <property type="entry name" value="KELCH REPEAT AND BTB DOMAIN-CONTAINING PROTEIN 13-RELATED"/>
    <property type="match status" value="1"/>
</dbReference>
<dbReference type="InterPro" id="IPR014756">
    <property type="entry name" value="Ig_E-set"/>
</dbReference>
<dbReference type="SUPFAM" id="SSF117281">
    <property type="entry name" value="Kelch motif"/>
    <property type="match status" value="1"/>
</dbReference>
<dbReference type="InterPro" id="IPR013783">
    <property type="entry name" value="Ig-like_fold"/>
</dbReference>
<evidence type="ECO:0000259" key="1">
    <source>
        <dbReference type="Pfam" id="PF01833"/>
    </source>
</evidence>
<accession>A0ABP9DK95</accession>
<gene>
    <name evidence="2" type="ORF">GCM10023331_27270</name>
</gene>
<dbReference type="Gene3D" id="2.60.40.10">
    <property type="entry name" value="Immunoglobulins"/>
    <property type="match status" value="3"/>
</dbReference>
<feature type="domain" description="IPT/TIG" evidence="1">
    <location>
        <begin position="201"/>
        <end position="271"/>
    </location>
</feature>
<dbReference type="InterPro" id="IPR006652">
    <property type="entry name" value="Kelch_1"/>
</dbReference>
<protein>
    <recommendedName>
        <fullName evidence="1">IPT/TIG domain-containing protein</fullName>
    </recommendedName>
</protein>
<dbReference type="InterPro" id="IPR015915">
    <property type="entry name" value="Kelch-typ_b-propeller"/>
</dbReference>
<name>A0ABP9DK95_9BACT</name>
<dbReference type="Pfam" id="PF01344">
    <property type="entry name" value="Kelch_1"/>
    <property type="match status" value="1"/>
</dbReference>
<dbReference type="InterPro" id="IPR052392">
    <property type="entry name" value="Kelch-BTB_domain-containing"/>
</dbReference>
<dbReference type="SUPFAM" id="SSF81296">
    <property type="entry name" value="E set domains"/>
    <property type="match status" value="3"/>
</dbReference>
<reference evidence="3" key="1">
    <citation type="journal article" date="2019" name="Int. J. Syst. Evol. Microbiol.">
        <title>The Global Catalogue of Microorganisms (GCM) 10K type strain sequencing project: providing services to taxonomists for standard genome sequencing and annotation.</title>
        <authorList>
            <consortium name="The Broad Institute Genomics Platform"/>
            <consortium name="The Broad Institute Genome Sequencing Center for Infectious Disease"/>
            <person name="Wu L."/>
            <person name="Ma J."/>
        </authorList>
    </citation>
    <scope>NUCLEOTIDE SEQUENCE [LARGE SCALE GENOMIC DNA]</scope>
    <source>
        <strain evidence="3">JCM 18326</strain>
    </source>
</reference>
<evidence type="ECO:0000313" key="2">
    <source>
        <dbReference type="EMBL" id="GAA4840813.1"/>
    </source>
</evidence>
<evidence type="ECO:0000313" key="3">
    <source>
        <dbReference type="Proteomes" id="UP001500298"/>
    </source>
</evidence>
<dbReference type="CDD" id="cd00603">
    <property type="entry name" value="IPT_PCSR"/>
    <property type="match status" value="1"/>
</dbReference>
<organism evidence="2 3">
    <name type="scientific">Algivirga pacifica</name>
    <dbReference type="NCBI Taxonomy" id="1162670"/>
    <lineage>
        <taxon>Bacteria</taxon>
        <taxon>Pseudomonadati</taxon>
        <taxon>Bacteroidota</taxon>
        <taxon>Cytophagia</taxon>
        <taxon>Cytophagales</taxon>
        <taxon>Flammeovirgaceae</taxon>
        <taxon>Algivirga</taxon>
    </lineage>
</organism>
<dbReference type="EMBL" id="BAABJX010000042">
    <property type="protein sequence ID" value="GAA4840813.1"/>
    <property type="molecule type" value="Genomic_DNA"/>
</dbReference>
<dbReference type="PANTHER" id="PTHR46375:SF3">
    <property type="entry name" value="KELCH REPEAT AND BTB DOMAIN-CONTAINING PROTEIN 13"/>
    <property type="match status" value="1"/>
</dbReference>
<sequence>MILFFSCQDNDFFLRSGPPTVTTESAIKNADEEVILQGFLKMNNTEIEALGFEYGEAGDTSRNVVYVKNSPDKGNFKYVISSGLSSDITYFYRAFIVTDSSIYGETKNFSFTGYTPKVDSLSSNTGQVGDTLRIYGKRLREKTFPTDIRFGNHSVYMIPASNDSILQCFISHNLPIDDSTAVTVTINQNVSNAHSFILSTPSIHRFEPISGFDGDEITVFGENFSNNIGYNEIFINDKQVERLTSSKEHITFKLPYMKFHGKLPIKLSIGKQVILSEELLEIKGPVIKSYSANEGYSGDTISIVMENIQEDNTFEVLFGDYTADIIEHKNDSLKVIIPSVSRSSLLYNYFSPIKVIVNGLKETSSSTSFKIKQQWHSKAATPFSWGHPYTAFTYNNLGYILETNDKVFYRYNPSVDTWQREEVVFPGERGKHSLLVVKSNKLLKIGGLVRGEPSHNFWEYNFDTNSWTQKENLPFSFTRATHFEYNGLLYILTNQGEVWTYNYSSEEFTQKNNLPITFYDFAFAFKDNQNIYLITYGSNWLYDPNMDSWQENSQNTIRQYDYLQAPVGVYAENTAYILDQGQHLLRFDTPSESWVKVSTYPGCGGSNAYKTTFTIDDKIYWGATSGGYGGCTPLMFSYQLP</sequence>
<dbReference type="Gene3D" id="2.120.10.80">
    <property type="entry name" value="Kelch-type beta propeller"/>
    <property type="match status" value="1"/>
</dbReference>
<keyword evidence="3" id="KW-1185">Reference proteome</keyword>
<dbReference type="Pfam" id="PF01833">
    <property type="entry name" value="TIG"/>
    <property type="match status" value="1"/>
</dbReference>
<proteinExistence type="predicted"/>